<dbReference type="Pfam" id="PF20464">
    <property type="entry name" value="MmeI_N"/>
    <property type="match status" value="1"/>
</dbReference>
<comment type="caution">
    <text evidence="1">The sequence shown here is derived from an EMBL/GenBank/DDBJ whole genome shotgun (WGS) entry which is preliminary data.</text>
</comment>
<keyword evidence="2" id="KW-1185">Reference proteome</keyword>
<dbReference type="EMBL" id="VTWU01000004">
    <property type="protein sequence ID" value="KAA9332380.1"/>
    <property type="molecule type" value="Genomic_DNA"/>
</dbReference>
<evidence type="ECO:0000313" key="1">
    <source>
        <dbReference type="EMBL" id="KAA9332380.1"/>
    </source>
</evidence>
<gene>
    <name evidence="1" type="ORF">F0P96_12975</name>
</gene>
<evidence type="ECO:0000313" key="2">
    <source>
        <dbReference type="Proteomes" id="UP000326380"/>
    </source>
</evidence>
<organism evidence="1 2">
    <name type="scientific">Hymenobacter busanensis</name>
    <dbReference type="NCBI Taxonomy" id="2607656"/>
    <lineage>
        <taxon>Bacteria</taxon>
        <taxon>Pseudomonadati</taxon>
        <taxon>Bacteroidota</taxon>
        <taxon>Cytophagia</taxon>
        <taxon>Cytophagales</taxon>
        <taxon>Hymenobacteraceae</taxon>
        <taxon>Hymenobacter</taxon>
    </lineage>
</organism>
<proteinExistence type="predicted"/>
<dbReference type="AlphaFoldDB" id="A0A7L4ZWB0"/>
<accession>A0A7L4ZWB0</accession>
<dbReference type="InterPro" id="IPR046817">
    <property type="entry name" value="MmeI_N"/>
</dbReference>
<dbReference type="Proteomes" id="UP000326380">
    <property type="component" value="Unassembled WGS sequence"/>
</dbReference>
<reference evidence="1 2" key="1">
    <citation type="submission" date="2019-09" db="EMBL/GenBank/DDBJ databases">
        <title>Genome sequence of Hymenobacter sp. M3.</title>
        <authorList>
            <person name="Srinivasan S."/>
        </authorList>
    </citation>
    <scope>NUCLEOTIDE SEQUENCE [LARGE SCALE GENOMIC DNA]</scope>
    <source>
        <strain evidence="1 2">M3</strain>
    </source>
</reference>
<name>A0A7L4ZWB0_9BACT</name>
<protein>
    <submittedName>
        <fullName evidence="1">Uncharacterized protein</fullName>
    </submittedName>
</protein>
<sequence length="233" mass="24958">MFGINRRLAGFLRGAGEKALRQAGLHRPVLEGHPAGGAQKPGQRPGPRLPAGHRLLPRPAELRAAQYLLVSDFTRFRLYAPEGGQQDDFPLEELHQHLHRFAFLTGYQKHQYAAEAPAAFPTELSRLEFLFGKYRQLAAPLLPRRQSPPKPAKAGPRRKAPASSQASAVAAAATAVAKKTNEFGAAANWLASEATAAATAPTRAATAATQLANKTNEFGSDPNSFVLLGSQLA</sequence>